<dbReference type="EMBL" id="JBJQND010000015">
    <property type="protein sequence ID" value="KAL3852723.1"/>
    <property type="molecule type" value="Genomic_DNA"/>
</dbReference>
<comment type="subcellular location">
    <subcellularLocation>
        <location evidence="2">Cytoplasmic granule</location>
    </subcellularLocation>
    <subcellularLocation>
        <location evidence="1">Nucleus speckle</location>
    </subcellularLocation>
</comment>
<evidence type="ECO:0000256" key="3">
    <source>
        <dbReference type="ARBA" id="ARBA00021117"/>
    </source>
</evidence>
<organism evidence="17 18">
    <name type="scientific">Sinanodonta woodiana</name>
    <name type="common">Chinese pond mussel</name>
    <name type="synonym">Anodonta woodiana</name>
    <dbReference type="NCBI Taxonomy" id="1069815"/>
    <lineage>
        <taxon>Eukaryota</taxon>
        <taxon>Metazoa</taxon>
        <taxon>Spiralia</taxon>
        <taxon>Lophotrochozoa</taxon>
        <taxon>Mollusca</taxon>
        <taxon>Bivalvia</taxon>
        <taxon>Autobranchia</taxon>
        <taxon>Heteroconchia</taxon>
        <taxon>Palaeoheterodonta</taxon>
        <taxon>Unionida</taxon>
        <taxon>Unionoidea</taxon>
        <taxon>Unionidae</taxon>
        <taxon>Unioninae</taxon>
        <taxon>Sinanodonta</taxon>
    </lineage>
</organism>
<dbReference type="SMART" id="SM00456">
    <property type="entry name" value="WW"/>
    <property type="match status" value="1"/>
</dbReference>
<dbReference type="CDD" id="cd00201">
    <property type="entry name" value="WW"/>
    <property type="match status" value="1"/>
</dbReference>
<feature type="compositionally biased region" description="Basic and acidic residues" evidence="15">
    <location>
        <begin position="188"/>
        <end position="198"/>
    </location>
</feature>
<dbReference type="Gene3D" id="2.20.70.10">
    <property type="match status" value="1"/>
</dbReference>
<keyword evidence="9" id="KW-0805">Transcription regulation</keyword>
<evidence type="ECO:0000256" key="12">
    <source>
        <dbReference type="ARBA" id="ARBA00023242"/>
    </source>
</evidence>
<accession>A0ABD3UWY5</accession>
<evidence type="ECO:0000256" key="15">
    <source>
        <dbReference type="SAM" id="MobiDB-lite"/>
    </source>
</evidence>
<evidence type="ECO:0000256" key="9">
    <source>
        <dbReference type="ARBA" id="ARBA00023015"/>
    </source>
</evidence>
<dbReference type="InterPro" id="IPR001202">
    <property type="entry name" value="WW_dom"/>
</dbReference>
<feature type="compositionally biased region" description="Basic and acidic residues" evidence="15">
    <location>
        <begin position="228"/>
        <end position="238"/>
    </location>
</feature>
<evidence type="ECO:0000256" key="2">
    <source>
        <dbReference type="ARBA" id="ARBA00004463"/>
    </source>
</evidence>
<feature type="compositionally biased region" description="Acidic residues" evidence="15">
    <location>
        <begin position="47"/>
        <end position="62"/>
    </location>
</feature>
<name>A0ABD3UWY5_SINWO</name>
<dbReference type="GO" id="GO:0045087">
    <property type="term" value="P:innate immune response"/>
    <property type="evidence" value="ECO:0007669"/>
    <property type="project" value="UniProtKB-KW"/>
</dbReference>
<keyword evidence="5" id="KW-0399">Innate immunity</keyword>
<dbReference type="InterPro" id="IPR036020">
    <property type="entry name" value="WW_dom_sf"/>
</dbReference>
<keyword evidence="4" id="KW-0597">Phosphoprotein</keyword>
<keyword evidence="8" id="KW-0391">Immunity</keyword>
<feature type="domain" description="WW" evidence="16">
    <location>
        <begin position="116"/>
        <end position="150"/>
    </location>
</feature>
<dbReference type="Gene3D" id="3.40.30.10">
    <property type="entry name" value="Glutaredoxin"/>
    <property type="match status" value="1"/>
</dbReference>
<evidence type="ECO:0000256" key="10">
    <source>
        <dbReference type="ARBA" id="ARBA00023163"/>
    </source>
</evidence>
<evidence type="ECO:0000256" key="4">
    <source>
        <dbReference type="ARBA" id="ARBA00022553"/>
    </source>
</evidence>
<dbReference type="PANTHER" id="PTHR21737">
    <property type="entry name" value="POLYGLUTAMINE BINDING PROTEIN 1/MARVEL MEMBRANE-ASSOCIATING DOMAIN CONTAINING 3"/>
    <property type="match status" value="1"/>
</dbReference>
<keyword evidence="10" id="KW-0804">Transcription</keyword>
<evidence type="ECO:0000313" key="17">
    <source>
        <dbReference type="EMBL" id="KAL3852723.1"/>
    </source>
</evidence>
<sequence length="298" mass="34000">MPLPAALLERLQKRGIVSKEEAKQTPTSEEVEEVFAEDYDDPNKDEPVEENGEEDKDSEDDGSVSSDILIHEVVSCPNKINPYHECVDYCKQRWGMCKWEPDTDMIKRRDRMLQKYPLPPGWKEVADPATNRYYYWNTQTDEVSWLSPLHPSVNISQPAEKIQALLGTIGKLDKLDSDSDDSDEDDDDRRLNGDKSDSDSSSTSSLSDSEDEYERDRRRRQDRRGRGRQIDKRKKAELDPMDPAAYSDVPRGSWSTGLDRRGEAKTGVDTTASGPLFQQRPYPSPGDVLRANKQNQKN</sequence>
<gene>
    <name evidence="17" type="ORF">ACJMK2_016341</name>
</gene>
<dbReference type="SUPFAM" id="SSF51045">
    <property type="entry name" value="WW domain"/>
    <property type="match status" value="1"/>
</dbReference>
<keyword evidence="11" id="KW-0508">mRNA splicing</keyword>
<evidence type="ECO:0000313" key="18">
    <source>
        <dbReference type="Proteomes" id="UP001634394"/>
    </source>
</evidence>
<dbReference type="GO" id="GO:0016607">
    <property type="term" value="C:nuclear speck"/>
    <property type="evidence" value="ECO:0007669"/>
    <property type="project" value="UniProtKB-SubCell"/>
</dbReference>
<dbReference type="PANTHER" id="PTHR21737:SF3">
    <property type="entry name" value="POLYGLUTAMINE-BINDING PROTEIN 1"/>
    <property type="match status" value="1"/>
</dbReference>
<evidence type="ECO:0000256" key="8">
    <source>
        <dbReference type="ARBA" id="ARBA00022859"/>
    </source>
</evidence>
<evidence type="ECO:0000256" key="1">
    <source>
        <dbReference type="ARBA" id="ARBA00004324"/>
    </source>
</evidence>
<keyword evidence="7" id="KW-0677">Repeat</keyword>
<comment type="caution">
    <text evidence="17">The sequence shown here is derived from an EMBL/GenBank/DDBJ whole genome shotgun (WGS) entry which is preliminary data.</text>
</comment>
<dbReference type="Pfam" id="PF00397">
    <property type="entry name" value="WW"/>
    <property type="match status" value="1"/>
</dbReference>
<keyword evidence="18" id="KW-1185">Reference proteome</keyword>
<feature type="region of interest" description="Disordered" evidence="15">
    <location>
        <begin position="172"/>
        <end position="298"/>
    </location>
</feature>
<evidence type="ECO:0000256" key="11">
    <source>
        <dbReference type="ARBA" id="ARBA00023187"/>
    </source>
</evidence>
<evidence type="ECO:0000259" key="16">
    <source>
        <dbReference type="PROSITE" id="PS50020"/>
    </source>
</evidence>
<dbReference type="Proteomes" id="UP001634394">
    <property type="component" value="Unassembled WGS sequence"/>
</dbReference>
<evidence type="ECO:0000256" key="13">
    <source>
        <dbReference type="ARBA" id="ARBA00042167"/>
    </source>
</evidence>
<keyword evidence="12" id="KW-0539">Nucleus</keyword>
<protein>
    <recommendedName>
        <fullName evidence="3">Polyglutamine-binding protein 1</fullName>
    </recommendedName>
    <alternativeName>
        <fullName evidence="13">Polyglutamine tract-binding protein 1</fullName>
    </alternativeName>
</protein>
<keyword evidence="6" id="KW-0507">mRNA processing</keyword>
<dbReference type="PROSITE" id="PS50020">
    <property type="entry name" value="WW_DOMAIN_2"/>
    <property type="match status" value="1"/>
</dbReference>
<dbReference type="AlphaFoldDB" id="A0ABD3UWY5"/>
<feature type="compositionally biased region" description="Acidic residues" evidence="15">
    <location>
        <begin position="178"/>
        <end position="187"/>
    </location>
</feature>
<comment type="subunit">
    <text evidence="14">Interacts with POU3F2/Brn-2, ATXN1, TXNL4A, HTT and AR. Interaction with ATXN1 correlates positively with the length of the polyglutamine tract. Interacts with RNA polymerase II large subunit in a phosphorylation-dependent manner. Forms a ternary complex with ATXN1 mutant and phosphorylated RNA polymerase II. Interacts (via C-terminus) with TXNL4A and CD2BP2. Interacts (via WW domain) with ATN1 and SF3B1, and may interact with additional splice factors. Interacts (via WW domain) with WBP11; Leading to reduce interaction between PQBP1 and TXNL4A. Interacts with CAPRIN1. Interacts with DDX1. Interacts with SFPQ. Interacts with KHSRP.</text>
</comment>
<dbReference type="GO" id="GO:0008380">
    <property type="term" value="P:RNA splicing"/>
    <property type="evidence" value="ECO:0007669"/>
    <property type="project" value="UniProtKB-KW"/>
</dbReference>
<dbReference type="GO" id="GO:0006397">
    <property type="term" value="P:mRNA processing"/>
    <property type="evidence" value="ECO:0007669"/>
    <property type="project" value="UniProtKB-KW"/>
</dbReference>
<reference evidence="17 18" key="1">
    <citation type="submission" date="2024-11" db="EMBL/GenBank/DDBJ databases">
        <title>Chromosome-level genome assembly of the freshwater bivalve Anodonta woodiana.</title>
        <authorList>
            <person name="Chen X."/>
        </authorList>
    </citation>
    <scope>NUCLEOTIDE SEQUENCE [LARGE SCALE GENOMIC DNA]</scope>
    <source>
        <strain evidence="17">MN2024</strain>
        <tissue evidence="17">Gills</tissue>
    </source>
</reference>
<evidence type="ECO:0000256" key="7">
    <source>
        <dbReference type="ARBA" id="ARBA00022737"/>
    </source>
</evidence>
<proteinExistence type="predicted"/>
<evidence type="ECO:0000256" key="5">
    <source>
        <dbReference type="ARBA" id="ARBA00022588"/>
    </source>
</evidence>
<feature type="compositionally biased region" description="Basic residues" evidence="15">
    <location>
        <begin position="217"/>
        <end position="227"/>
    </location>
</feature>
<feature type="compositionally biased region" description="Acidic residues" evidence="15">
    <location>
        <begin position="29"/>
        <end position="40"/>
    </location>
</feature>
<feature type="region of interest" description="Disordered" evidence="15">
    <location>
        <begin position="14"/>
        <end position="65"/>
    </location>
</feature>
<evidence type="ECO:0000256" key="6">
    <source>
        <dbReference type="ARBA" id="ARBA00022664"/>
    </source>
</evidence>
<evidence type="ECO:0000256" key="14">
    <source>
        <dbReference type="ARBA" id="ARBA00046362"/>
    </source>
</evidence>